<organism evidence="10 11">
    <name type="scientific">Micromonospora robiginosa</name>
    <dbReference type="NCBI Taxonomy" id="2749844"/>
    <lineage>
        <taxon>Bacteria</taxon>
        <taxon>Bacillati</taxon>
        <taxon>Actinomycetota</taxon>
        <taxon>Actinomycetes</taxon>
        <taxon>Micromonosporales</taxon>
        <taxon>Micromonosporaceae</taxon>
        <taxon>Micromonospora</taxon>
    </lineage>
</organism>
<accession>A0A7L6B4B5</accession>
<evidence type="ECO:0000256" key="2">
    <source>
        <dbReference type="ARBA" id="ARBA00011270"/>
    </source>
</evidence>
<evidence type="ECO:0000256" key="1">
    <source>
        <dbReference type="ARBA" id="ARBA00004733"/>
    </source>
</evidence>
<keyword evidence="5" id="KW-0822">Tryptophan biosynthesis</keyword>
<comment type="catalytic activity">
    <reaction evidence="8">
        <text>(1S,2R)-1-C-(indol-3-yl)glycerol 3-phosphate + L-serine = D-glyceraldehyde 3-phosphate + L-tryptophan + H2O</text>
        <dbReference type="Rhea" id="RHEA:10532"/>
        <dbReference type="ChEBI" id="CHEBI:15377"/>
        <dbReference type="ChEBI" id="CHEBI:33384"/>
        <dbReference type="ChEBI" id="CHEBI:57912"/>
        <dbReference type="ChEBI" id="CHEBI:58866"/>
        <dbReference type="ChEBI" id="CHEBI:59776"/>
        <dbReference type="EC" id="4.2.1.20"/>
    </reaction>
</comment>
<comment type="similarity">
    <text evidence="9">Belongs to the TrpA family.</text>
</comment>
<dbReference type="RefSeq" id="WP_181569150.1">
    <property type="nucleotide sequence ID" value="NZ_CP059322.2"/>
</dbReference>
<evidence type="ECO:0000256" key="4">
    <source>
        <dbReference type="ARBA" id="ARBA00022605"/>
    </source>
</evidence>
<evidence type="ECO:0000256" key="7">
    <source>
        <dbReference type="ARBA" id="ARBA00023239"/>
    </source>
</evidence>
<keyword evidence="7 10" id="KW-0456">Lyase</keyword>
<dbReference type="Gene3D" id="3.20.20.70">
    <property type="entry name" value="Aldolase class I"/>
    <property type="match status" value="1"/>
</dbReference>
<dbReference type="InterPro" id="IPR011060">
    <property type="entry name" value="RibuloseP-bd_barrel"/>
</dbReference>
<dbReference type="GO" id="GO:0005829">
    <property type="term" value="C:cytosol"/>
    <property type="evidence" value="ECO:0007669"/>
    <property type="project" value="TreeGrafter"/>
</dbReference>
<dbReference type="InterPro" id="IPR013785">
    <property type="entry name" value="Aldolase_TIM"/>
</dbReference>
<dbReference type="KEGG" id="mfeu:H1D33_25760"/>
<proteinExistence type="inferred from homology"/>
<dbReference type="PANTHER" id="PTHR43406:SF1">
    <property type="entry name" value="TRYPTOPHAN SYNTHASE ALPHA CHAIN, CHLOROPLASTIC"/>
    <property type="match status" value="1"/>
</dbReference>
<dbReference type="UniPathway" id="UPA00035">
    <property type="reaction ID" value="UER00044"/>
</dbReference>
<evidence type="ECO:0000313" key="11">
    <source>
        <dbReference type="Proteomes" id="UP000510844"/>
    </source>
</evidence>
<keyword evidence="4" id="KW-0028">Amino-acid biosynthesis</keyword>
<keyword evidence="6" id="KW-0057">Aromatic amino acid biosynthesis</keyword>
<evidence type="ECO:0000256" key="3">
    <source>
        <dbReference type="ARBA" id="ARBA00012043"/>
    </source>
</evidence>
<comment type="subunit">
    <text evidence="2">Tetramer of two alpha and two beta chains.</text>
</comment>
<dbReference type="PANTHER" id="PTHR43406">
    <property type="entry name" value="TRYPTOPHAN SYNTHASE, ALPHA CHAIN"/>
    <property type="match status" value="1"/>
</dbReference>
<evidence type="ECO:0000313" key="10">
    <source>
        <dbReference type="EMBL" id="QLQ36635.1"/>
    </source>
</evidence>
<reference evidence="10 11" key="2">
    <citation type="journal article" date="2021" name="Mar. Drugs">
        <title>A New Micromonospora Strain with Antibiotic Activity Isolated from the Microbiome of a Mid-Atlantic Deep-Sea Sponge.</title>
        <authorList>
            <person name="Back C.R."/>
            <person name="Stennett H.L."/>
            <person name="Williams S.E."/>
            <person name="Wang L."/>
            <person name="Ojeda Gomez J."/>
            <person name="Abdulle O.M."/>
            <person name="Duffy T."/>
            <person name="Neal C."/>
            <person name="Mantell J."/>
            <person name="Jepson M.A."/>
            <person name="Hendry K.R."/>
            <person name="Powell D."/>
            <person name="Stach J.E.M."/>
            <person name="Essex-Lopresti A.E."/>
            <person name="Willis C.L."/>
            <person name="Curnow P."/>
            <person name="Race P.R."/>
        </authorList>
    </citation>
    <scope>NUCLEOTIDE SEQUENCE [LARGE SCALE GENOMIC DNA]</scope>
    <source>
        <strain evidence="10 11">28ISP2-46</strain>
    </source>
</reference>
<gene>
    <name evidence="10" type="primary">trpA</name>
    <name evidence="10" type="ORF">H1D33_25760</name>
</gene>
<evidence type="ECO:0000256" key="5">
    <source>
        <dbReference type="ARBA" id="ARBA00022822"/>
    </source>
</evidence>
<dbReference type="SUPFAM" id="SSF51366">
    <property type="entry name" value="Ribulose-phoshate binding barrel"/>
    <property type="match status" value="1"/>
</dbReference>
<dbReference type="GO" id="GO:0004834">
    <property type="term" value="F:tryptophan synthase activity"/>
    <property type="evidence" value="ECO:0007669"/>
    <property type="project" value="UniProtKB-EC"/>
</dbReference>
<dbReference type="EMBL" id="CP059322">
    <property type="protein sequence ID" value="QLQ36635.1"/>
    <property type="molecule type" value="Genomic_DNA"/>
</dbReference>
<comment type="pathway">
    <text evidence="1">Amino-acid biosynthesis; L-tryptophan biosynthesis; L-tryptophan from chorismate: step 5/5.</text>
</comment>
<dbReference type="InterPro" id="IPR002028">
    <property type="entry name" value="Trp_synthase_suA"/>
</dbReference>
<sequence>MADFFAGRRGAAPGLAVFLTAGDPPVDRLAELVELLDERGVDCLELAVPFPDSVTDGPVLRRAARRALDRGTDADEVLAFVAQVRPRLRRTRIALLADWRHTVRPVGERAFVRRVADAGADGLLVHALPPRLRAAHLAHAADAGLPVVTTCYATSSASVRAAAARDAGAYVYLVATHGRSGTAPERGYGALRAAVDGLRAAGSAPIAVGFGVRDAADVRQIGAAGADAAVVGTAAALAVERTERTGQDLLAGFDTFLRSMAIVSRPAQKGTDR</sequence>
<dbReference type="Proteomes" id="UP000510844">
    <property type="component" value="Chromosome"/>
</dbReference>
<dbReference type="NCBIfam" id="TIGR00262">
    <property type="entry name" value="trpA"/>
    <property type="match status" value="1"/>
</dbReference>
<evidence type="ECO:0000256" key="6">
    <source>
        <dbReference type="ARBA" id="ARBA00023141"/>
    </source>
</evidence>
<name>A0A7L6B4B5_9ACTN</name>
<evidence type="ECO:0000256" key="9">
    <source>
        <dbReference type="RuleBase" id="RU003662"/>
    </source>
</evidence>
<keyword evidence="11" id="KW-1185">Reference proteome</keyword>
<dbReference type="AlphaFoldDB" id="A0A7L6B4B5"/>
<evidence type="ECO:0000256" key="8">
    <source>
        <dbReference type="ARBA" id="ARBA00049047"/>
    </source>
</evidence>
<dbReference type="EC" id="4.2.1.20" evidence="3"/>
<reference evidence="11" key="1">
    <citation type="submission" date="2020-07" db="EMBL/GenBank/DDBJ databases">
        <title>A new Micromonospora strain with potent antibiotic activity isolated from the microbiome of a mid-Atlantic deep-sea sponge.</title>
        <authorList>
            <person name="Back C.R."/>
            <person name="Stennett H.L."/>
            <person name="Williams S.E."/>
            <person name="Wang L."/>
            <person name="Ojeda Gomez J."/>
            <person name="Abdulle O.M."/>
            <person name="Duffy T."/>
            <person name="Hendry K.R."/>
            <person name="Powell D."/>
            <person name="Stach J.E."/>
            <person name="Essex-Lopresti A.E."/>
            <person name="Willis C.L."/>
            <person name="Curnow P."/>
            <person name="Race P.R."/>
        </authorList>
    </citation>
    <scope>NUCLEOTIDE SEQUENCE [LARGE SCALE GENOMIC DNA]</scope>
    <source>
        <strain evidence="11">28ISP2-46</strain>
    </source>
</reference>
<protein>
    <recommendedName>
        <fullName evidence="3">tryptophan synthase</fullName>
        <ecNumber evidence="3">4.2.1.20</ecNumber>
    </recommendedName>
</protein>
<dbReference type="Pfam" id="PF00290">
    <property type="entry name" value="Trp_syntA"/>
    <property type="match status" value="1"/>
</dbReference>